<keyword evidence="2" id="KW-1185">Reference proteome</keyword>
<gene>
    <name evidence="1" type="ORF">P167DRAFT_269516</name>
</gene>
<proteinExistence type="predicted"/>
<organism evidence="1 2">
    <name type="scientific">Morchella conica CCBAS932</name>
    <dbReference type="NCBI Taxonomy" id="1392247"/>
    <lineage>
        <taxon>Eukaryota</taxon>
        <taxon>Fungi</taxon>
        <taxon>Dikarya</taxon>
        <taxon>Ascomycota</taxon>
        <taxon>Pezizomycotina</taxon>
        <taxon>Pezizomycetes</taxon>
        <taxon>Pezizales</taxon>
        <taxon>Morchellaceae</taxon>
        <taxon>Morchella</taxon>
    </lineage>
</organism>
<dbReference type="OrthoDB" id="10356436at2759"/>
<evidence type="ECO:0000313" key="2">
    <source>
        <dbReference type="Proteomes" id="UP000277580"/>
    </source>
</evidence>
<reference evidence="1 2" key="1">
    <citation type="journal article" date="2018" name="Nat. Ecol. Evol.">
        <title>Pezizomycetes genomes reveal the molecular basis of ectomycorrhizal truffle lifestyle.</title>
        <authorList>
            <person name="Murat C."/>
            <person name="Payen T."/>
            <person name="Noel B."/>
            <person name="Kuo A."/>
            <person name="Morin E."/>
            <person name="Chen J."/>
            <person name="Kohler A."/>
            <person name="Krizsan K."/>
            <person name="Balestrini R."/>
            <person name="Da Silva C."/>
            <person name="Montanini B."/>
            <person name="Hainaut M."/>
            <person name="Levati E."/>
            <person name="Barry K.W."/>
            <person name="Belfiori B."/>
            <person name="Cichocki N."/>
            <person name="Clum A."/>
            <person name="Dockter R.B."/>
            <person name="Fauchery L."/>
            <person name="Guy J."/>
            <person name="Iotti M."/>
            <person name="Le Tacon F."/>
            <person name="Lindquist E.A."/>
            <person name="Lipzen A."/>
            <person name="Malagnac F."/>
            <person name="Mello A."/>
            <person name="Molinier V."/>
            <person name="Miyauchi S."/>
            <person name="Poulain J."/>
            <person name="Riccioni C."/>
            <person name="Rubini A."/>
            <person name="Sitrit Y."/>
            <person name="Splivallo R."/>
            <person name="Traeger S."/>
            <person name="Wang M."/>
            <person name="Zifcakova L."/>
            <person name="Wipf D."/>
            <person name="Zambonelli A."/>
            <person name="Paolocci F."/>
            <person name="Nowrousian M."/>
            <person name="Ottonello S."/>
            <person name="Baldrian P."/>
            <person name="Spatafora J.W."/>
            <person name="Henrissat B."/>
            <person name="Nagy L.G."/>
            <person name="Aury J.M."/>
            <person name="Wincker P."/>
            <person name="Grigoriev I.V."/>
            <person name="Bonfante P."/>
            <person name="Martin F.M."/>
        </authorList>
    </citation>
    <scope>NUCLEOTIDE SEQUENCE [LARGE SCALE GENOMIC DNA]</scope>
    <source>
        <strain evidence="1 2">CCBAS932</strain>
    </source>
</reference>
<name>A0A3N4KLG8_9PEZI</name>
<accession>A0A3N4KLG8</accession>
<dbReference type="EMBL" id="ML119144">
    <property type="protein sequence ID" value="RPB10229.1"/>
    <property type="molecule type" value="Genomic_DNA"/>
</dbReference>
<protein>
    <submittedName>
        <fullName evidence="1">Uncharacterized protein</fullName>
    </submittedName>
</protein>
<evidence type="ECO:0000313" key="1">
    <source>
        <dbReference type="EMBL" id="RPB10229.1"/>
    </source>
</evidence>
<sequence length="230" mass="26818">MQLSRNHNYMYLHYSYRNNEIPNMSTFGREMVLQRNRLVGGFLSCLFSIEFVSKEDIDYSLMSLYDICTGRYGGIKYGSSQKYILGELRLYSQGIIERMTGRQFNHDQASSILESLLSGSGGRLLSTLFIRDIAPIENEILINGCTQAICILGNLASDAYQRYNEITARMEHLDSISKLPHFLAFQEWEVYIEIFKMLQLLKREEESRRNLFRIQLMNETQIFRILKGLC</sequence>
<dbReference type="Proteomes" id="UP000277580">
    <property type="component" value="Unassembled WGS sequence"/>
</dbReference>
<dbReference type="AlphaFoldDB" id="A0A3N4KLG8"/>
<dbReference type="InParanoid" id="A0A3N4KLG8"/>